<feature type="region of interest" description="Disordered" evidence="6">
    <location>
        <begin position="1157"/>
        <end position="1198"/>
    </location>
</feature>
<dbReference type="Proteomes" id="UP000076519">
    <property type="component" value="Unassembled WGS sequence"/>
</dbReference>
<feature type="compositionally biased region" description="Low complexity" evidence="6">
    <location>
        <begin position="50"/>
        <end position="60"/>
    </location>
</feature>
<evidence type="ECO:0000256" key="1">
    <source>
        <dbReference type="ARBA" id="ARBA00022512"/>
    </source>
</evidence>
<dbReference type="Gene3D" id="3.10.20.320">
    <property type="entry name" value="Putative peptidoglycan bound protein (lpxtg motif)"/>
    <property type="match status" value="2"/>
</dbReference>
<feature type="domain" description="Gram-positive cocci surface proteins LPxTG" evidence="8">
    <location>
        <begin position="1193"/>
        <end position="1228"/>
    </location>
</feature>
<dbReference type="RefSeq" id="WP_063281724.1">
    <property type="nucleotide sequence ID" value="NZ_LIYF01000020.1"/>
</dbReference>
<reference evidence="9 10" key="1">
    <citation type="submission" date="2015-08" db="EMBL/GenBank/DDBJ databases">
        <title>Draft Genome Sequences of 11 Lactococcus lactis subspecies cremoris strains.</title>
        <authorList>
            <person name="Wels M."/>
            <person name="Backus L."/>
            <person name="Boekhorst J."/>
            <person name="Dijkstra A."/>
            <person name="Beerthuizen M."/>
            <person name="Siezen R."/>
            <person name="Bachmann H."/>
            <person name="Van Hijum S."/>
        </authorList>
    </citation>
    <scope>NUCLEOTIDE SEQUENCE [LARGE SCALE GENOMIC DNA]</scope>
    <source>
        <strain evidence="9 10">KW10</strain>
    </source>
</reference>
<accession>A0A166JNJ4</accession>
<evidence type="ECO:0000313" key="9">
    <source>
        <dbReference type="EMBL" id="KZK06450.1"/>
    </source>
</evidence>
<dbReference type="PATRIC" id="fig|1359.32.peg.1392"/>
<dbReference type="EMBL" id="LIYF01000020">
    <property type="protein sequence ID" value="KZK06450.1"/>
    <property type="molecule type" value="Genomic_DNA"/>
</dbReference>
<gene>
    <name evidence="9" type="ORF">AB996_1226</name>
</gene>
<dbReference type="PROSITE" id="PS50847">
    <property type="entry name" value="GRAM_POS_ANCHORING"/>
    <property type="match status" value="1"/>
</dbReference>
<keyword evidence="4" id="KW-0677">Repeat</keyword>
<keyword evidence="2" id="KW-0964">Secreted</keyword>
<keyword evidence="7" id="KW-0472">Membrane</keyword>
<dbReference type="Pfam" id="PF00746">
    <property type="entry name" value="Gram_pos_anchor"/>
    <property type="match status" value="1"/>
</dbReference>
<evidence type="ECO:0000256" key="3">
    <source>
        <dbReference type="ARBA" id="ARBA00022729"/>
    </source>
</evidence>
<comment type="caution">
    <text evidence="9">The sequence shown here is derived from an EMBL/GenBank/DDBJ whole genome shotgun (WGS) entry which is preliminary data.</text>
</comment>
<feature type="transmembrane region" description="Helical" evidence="7">
    <location>
        <begin position="1203"/>
        <end position="1222"/>
    </location>
</feature>
<evidence type="ECO:0000313" key="10">
    <source>
        <dbReference type="Proteomes" id="UP000076519"/>
    </source>
</evidence>
<dbReference type="NCBIfam" id="TIGR01167">
    <property type="entry name" value="LPXTG_anchor"/>
    <property type="match status" value="1"/>
</dbReference>
<name>A0A166JNJ4_LACLC</name>
<keyword evidence="1" id="KW-0134">Cell wall</keyword>
<organism evidence="9 10">
    <name type="scientific">Lactococcus lactis subsp. cremoris</name>
    <name type="common">Streptococcus cremoris</name>
    <dbReference type="NCBI Taxonomy" id="1359"/>
    <lineage>
        <taxon>Bacteria</taxon>
        <taxon>Bacillati</taxon>
        <taxon>Bacillota</taxon>
        <taxon>Bacilli</taxon>
        <taxon>Lactobacillales</taxon>
        <taxon>Streptococcaceae</taxon>
        <taxon>Lactococcus</taxon>
    </lineage>
</organism>
<feature type="compositionally biased region" description="Basic and acidic residues" evidence="6">
    <location>
        <begin position="61"/>
        <end position="79"/>
    </location>
</feature>
<dbReference type="InterPro" id="IPR019931">
    <property type="entry name" value="LPXTG_anchor"/>
</dbReference>
<evidence type="ECO:0000256" key="5">
    <source>
        <dbReference type="ARBA" id="ARBA00023088"/>
    </source>
</evidence>
<feature type="region of interest" description="Disordered" evidence="6">
    <location>
        <begin position="50"/>
        <end position="93"/>
    </location>
</feature>
<keyword evidence="7" id="KW-0812">Transmembrane</keyword>
<dbReference type="AlphaFoldDB" id="A0A166JNJ4"/>
<keyword evidence="7" id="KW-1133">Transmembrane helix</keyword>
<feature type="compositionally biased region" description="Polar residues" evidence="6">
    <location>
        <begin position="1169"/>
        <end position="1184"/>
    </location>
</feature>
<protein>
    <submittedName>
        <fullName evidence="9">Internalin putative (LPXTG motif)</fullName>
    </submittedName>
</protein>
<evidence type="ECO:0000256" key="2">
    <source>
        <dbReference type="ARBA" id="ARBA00022525"/>
    </source>
</evidence>
<evidence type="ECO:0000259" key="8">
    <source>
        <dbReference type="PROSITE" id="PS50847"/>
    </source>
</evidence>
<dbReference type="Pfam" id="PF06458">
    <property type="entry name" value="MucBP"/>
    <property type="match status" value="2"/>
</dbReference>
<evidence type="ECO:0000256" key="6">
    <source>
        <dbReference type="SAM" id="MobiDB-lite"/>
    </source>
</evidence>
<feature type="compositionally biased region" description="Polar residues" evidence="6">
    <location>
        <begin position="80"/>
        <end position="93"/>
    </location>
</feature>
<keyword evidence="5" id="KW-0572">Peptidoglycan-anchor</keyword>
<keyword evidence="3" id="KW-0732">Signal</keyword>
<evidence type="ECO:0000256" key="7">
    <source>
        <dbReference type="SAM" id="Phobius"/>
    </source>
</evidence>
<proteinExistence type="predicted"/>
<sequence>MNSIKKNQKISARKSGKKWLISSIAVATVVFGPPNLIGSAEIIHNTLLQSQNQPNNNTSSEKPDNITEQVKNTDSDKSISTDNESDSSKVTSKMSGLTLDMAPNTPNIDNSIIYNLSSDGIGWPSSSSNTSSISVSATVAAGDTIKITIPKGITVQAYDTPNGATVNKVTVNEVTELTYTFTVPGVNSFNISYFFSDQGDNKQFSPGKTVLPVSVEGGGTTLNASIIADNQINNTFTVRTHNTAVANNIYTADGNSVYNFVLGIKTTPDFTDASVGVTQPKHAKTSGVIHVPSGFVLTGGQVGNYFDTNENAPVDGSVTNQIPKGLSQPGGAGTDIIVSDVVGGGYAGFNEAYMYLYGYFATGTPDGIYHFTPDLTITPQYFDGTTGSTIVTNGSIADITLGNANPGVMTPMFGGVLEGYDANSIDPNHEGFYSKTISDNTGLTGFLTGKESNTSINNHLATPNLSINFLDNTVNQTNELKDYKFTLPKNWCGNLKDVSFSTGPNGSVPTTGNLNSIGSFTIFLDNGASYVVSTIASNDEAITNALLKGAHIVSISGQAKILAGNNIDVRLLNAVIEDNTYKNGDSVPIQLDVHSDTSDTNGSVTGHLKYFDDSVNSSTQFSLKNTLDYDISGTYTQGQTFTTGERWTLLNSETTLSEDSTGKIIIPGTNITGTTAIVKLPTIVISSVDKGMIDLDQSKLAQWGWDYEGTKYYPIITDLGIDPNTGEHLTKLDFSHNSVTIPGDKNPNGAFFYPDALPWRVSNSAAPTSGVTTHWITQLTDNNKDTFHPTYGGKVYDGSTGMNWKITAPAIVSSSVGISGNKTGDSIYFTEATGMAGFDRGLKTNSKDDNNSGKVMLSITNGSNSEYNNAQTIAVLPNISNGDDFTVELTGPITNTSTNESQVLYSTKSFLLPANDSDTAIDLTTNDWIDEGQVTDWSSIHSVAIKSDKLTSQNVISGYLPIKVSQIETAKIGNTAKVESYSYAKGSTSGSDLSTNTPMKAQIYGIPQITVHYEETSDGLTSNGTVLAPSEKLIGKDTNGEVYENYNSKQKDITGYSFKSLSTNSAAETGYLTDDTSDITYLYTKDNMVGGEVIVKYVDETGKEISEHVTKTGDIGSDYITDKKVIKGYTFKKIEGNPTGKFTSEAQTVIYVYTKDDGGSSVIPDPDPNDTSQSKSDSKNTGSSDNHDSEQKLPQTGDETTPVFNLIFAIMLLSIGSFLTILKRKQKD</sequence>
<dbReference type="InterPro" id="IPR009459">
    <property type="entry name" value="MucBP_dom"/>
</dbReference>
<evidence type="ECO:0000256" key="4">
    <source>
        <dbReference type="ARBA" id="ARBA00022737"/>
    </source>
</evidence>